<organism evidence="1">
    <name type="scientific">marine sediment metagenome</name>
    <dbReference type="NCBI Taxonomy" id="412755"/>
    <lineage>
        <taxon>unclassified sequences</taxon>
        <taxon>metagenomes</taxon>
        <taxon>ecological metagenomes</taxon>
    </lineage>
</organism>
<evidence type="ECO:0000313" key="1">
    <source>
        <dbReference type="EMBL" id="GAI92692.1"/>
    </source>
</evidence>
<name>X1SI43_9ZZZZ</name>
<accession>X1SI43</accession>
<comment type="caution">
    <text evidence="1">The sequence shown here is derived from an EMBL/GenBank/DDBJ whole genome shotgun (WGS) entry which is preliminary data.</text>
</comment>
<gene>
    <name evidence="1" type="ORF">S12H4_26828</name>
</gene>
<reference evidence="1" key="1">
    <citation type="journal article" date="2014" name="Front. Microbiol.">
        <title>High frequency of phylogenetically diverse reductive dehalogenase-homologous genes in deep subseafloor sedimentary metagenomes.</title>
        <authorList>
            <person name="Kawai M."/>
            <person name="Futagami T."/>
            <person name="Toyoda A."/>
            <person name="Takaki Y."/>
            <person name="Nishi S."/>
            <person name="Hori S."/>
            <person name="Arai W."/>
            <person name="Tsubouchi T."/>
            <person name="Morono Y."/>
            <person name="Uchiyama I."/>
            <person name="Ito T."/>
            <person name="Fujiyama A."/>
            <person name="Inagaki F."/>
            <person name="Takami H."/>
        </authorList>
    </citation>
    <scope>NUCLEOTIDE SEQUENCE</scope>
    <source>
        <strain evidence="1">Expedition CK06-06</strain>
    </source>
</reference>
<dbReference type="EMBL" id="BARW01015261">
    <property type="protein sequence ID" value="GAI92692.1"/>
    <property type="molecule type" value="Genomic_DNA"/>
</dbReference>
<protein>
    <submittedName>
        <fullName evidence="1">Uncharacterized protein</fullName>
    </submittedName>
</protein>
<dbReference type="AlphaFoldDB" id="X1SI43"/>
<sequence>IYQEKMVKEWGIEVTFFPPEEEVKMRQFVLEALDEYSGKDPYFDRGAAILKDYLKVMGWDIK</sequence>
<feature type="non-terminal residue" evidence="1">
    <location>
        <position position="1"/>
    </location>
</feature>
<proteinExistence type="predicted"/>